<name>A0A162Z498_9FLAO</name>
<keyword evidence="2" id="KW-1185">Reference proteome</keyword>
<evidence type="ECO:0008006" key="3">
    <source>
        <dbReference type="Google" id="ProtNLM"/>
    </source>
</evidence>
<evidence type="ECO:0000313" key="2">
    <source>
        <dbReference type="Proteomes" id="UP000076715"/>
    </source>
</evidence>
<proteinExistence type="predicted"/>
<dbReference type="RefSeq" id="WP_066315096.1">
    <property type="nucleotide sequence ID" value="NZ_LQRT01000024.1"/>
</dbReference>
<gene>
    <name evidence="1" type="ORF">AWE51_07760</name>
</gene>
<accession>A0A162Z498</accession>
<sequence>MMLSKNSSTWNKGCVKYVFFLSFFFFSCKSINKIENYRIVSFKYGTGDYFLFKSKITTPEAKYWLRKNFELKEDEKLNFFKTKLFENLDLNFTVSINFDTDLDTYKNVAPGLCDNLSQHTKNSTYTFVKIIVKDNNGKNCLSTHSLFYSKTKAKLLDIKNNIKKEDYLKPMISE</sequence>
<dbReference type="AlphaFoldDB" id="A0A162Z498"/>
<evidence type="ECO:0000313" key="1">
    <source>
        <dbReference type="EMBL" id="KZS39543.1"/>
    </source>
</evidence>
<organism evidence="1 2">
    <name type="scientific">Aquimarina aggregata</name>
    <dbReference type="NCBI Taxonomy" id="1642818"/>
    <lineage>
        <taxon>Bacteria</taxon>
        <taxon>Pseudomonadati</taxon>
        <taxon>Bacteroidota</taxon>
        <taxon>Flavobacteriia</taxon>
        <taxon>Flavobacteriales</taxon>
        <taxon>Flavobacteriaceae</taxon>
        <taxon>Aquimarina</taxon>
    </lineage>
</organism>
<comment type="caution">
    <text evidence="1">The sequence shown here is derived from an EMBL/GenBank/DDBJ whole genome shotgun (WGS) entry which is preliminary data.</text>
</comment>
<dbReference type="EMBL" id="LQRT01000024">
    <property type="protein sequence ID" value="KZS39543.1"/>
    <property type="molecule type" value="Genomic_DNA"/>
</dbReference>
<dbReference type="STRING" id="1642818.AWE51_07760"/>
<reference evidence="1 2" key="1">
    <citation type="submission" date="2016-01" db="EMBL/GenBank/DDBJ databases">
        <title>The draft genome sequence of Aquimarina sp. RZW4-3-2.</title>
        <authorList>
            <person name="Wang Y."/>
        </authorList>
    </citation>
    <scope>NUCLEOTIDE SEQUENCE [LARGE SCALE GENOMIC DNA]</scope>
    <source>
        <strain evidence="1 2">RZW4-3-2</strain>
    </source>
</reference>
<dbReference type="Proteomes" id="UP000076715">
    <property type="component" value="Unassembled WGS sequence"/>
</dbReference>
<dbReference type="PROSITE" id="PS51257">
    <property type="entry name" value="PROKAR_LIPOPROTEIN"/>
    <property type="match status" value="1"/>
</dbReference>
<protein>
    <recommendedName>
        <fullName evidence="3">Lipoprotein</fullName>
    </recommendedName>
</protein>